<sequence>MILKRFVLLLAIAGTVLVLESVDAAFCRQHEILLPIAPNCEKTFNGGCSTHSKRYVIQRPACICRPGFVRSGGACVPFSSCKPPTSPPPCPTTTTTAAPTCPPDVTTTPAPITCPPVTVPATLPTTTAPAPCLTSTVPPCAVVTNPPPPCQVAVQPCVSCGAPKPCPCRPLVGFKFI</sequence>
<organism evidence="2">
    <name type="scientific">Culex pipiens</name>
    <name type="common">House mosquito</name>
    <dbReference type="NCBI Taxonomy" id="7175"/>
    <lineage>
        <taxon>Eukaryota</taxon>
        <taxon>Metazoa</taxon>
        <taxon>Ecdysozoa</taxon>
        <taxon>Arthropoda</taxon>
        <taxon>Hexapoda</taxon>
        <taxon>Insecta</taxon>
        <taxon>Pterygota</taxon>
        <taxon>Neoptera</taxon>
        <taxon>Endopterygota</taxon>
        <taxon>Diptera</taxon>
        <taxon>Nematocera</taxon>
        <taxon>Culicoidea</taxon>
        <taxon>Culicidae</taxon>
        <taxon>Culicinae</taxon>
        <taxon>Culicini</taxon>
        <taxon>Culex</taxon>
        <taxon>Culex</taxon>
    </lineage>
</organism>
<protein>
    <submittedName>
        <fullName evidence="2">(northern house mosquito) hypothetical protein</fullName>
    </submittedName>
</protein>
<dbReference type="SUPFAM" id="SSF57567">
    <property type="entry name" value="Serine protease inhibitors"/>
    <property type="match status" value="1"/>
</dbReference>
<dbReference type="Gene3D" id="2.10.25.10">
    <property type="entry name" value="Laminin"/>
    <property type="match status" value="1"/>
</dbReference>
<proteinExistence type="predicted"/>
<dbReference type="InterPro" id="IPR036084">
    <property type="entry name" value="Ser_inhib-like_sf"/>
</dbReference>
<keyword evidence="1" id="KW-0732">Signal</keyword>
<feature type="signal peptide" evidence="1">
    <location>
        <begin position="1"/>
        <end position="24"/>
    </location>
</feature>
<evidence type="ECO:0000256" key="1">
    <source>
        <dbReference type="SAM" id="SignalP"/>
    </source>
</evidence>
<dbReference type="EMBL" id="HBUE01293941">
    <property type="protein sequence ID" value="CAG6575366.1"/>
    <property type="molecule type" value="Transcribed_RNA"/>
</dbReference>
<accession>A0A8D8JQV2</accession>
<dbReference type="AlphaFoldDB" id="A0A8D8JQV2"/>
<reference evidence="2" key="1">
    <citation type="submission" date="2021-05" db="EMBL/GenBank/DDBJ databases">
        <authorList>
            <person name="Alioto T."/>
            <person name="Alioto T."/>
            <person name="Gomez Garrido J."/>
        </authorList>
    </citation>
    <scope>NUCLEOTIDE SEQUENCE</scope>
</reference>
<evidence type="ECO:0000313" key="2">
    <source>
        <dbReference type="EMBL" id="CAG6575366.1"/>
    </source>
</evidence>
<name>A0A8D8JQV2_CULPI</name>
<feature type="chain" id="PRO_5034135865" evidence="1">
    <location>
        <begin position="25"/>
        <end position="177"/>
    </location>
</feature>